<dbReference type="InterPro" id="IPR000780">
    <property type="entry name" value="CheR_MeTrfase"/>
</dbReference>
<dbReference type="InterPro" id="IPR022642">
    <property type="entry name" value="CheR_C"/>
</dbReference>
<dbReference type="GO" id="GO:0032259">
    <property type="term" value="P:methylation"/>
    <property type="evidence" value="ECO:0007669"/>
    <property type="project" value="UniProtKB-KW"/>
</dbReference>
<evidence type="ECO:0000313" key="3">
    <source>
        <dbReference type="Proteomes" id="UP000603317"/>
    </source>
</evidence>
<dbReference type="SMART" id="SM00138">
    <property type="entry name" value="MeTrc"/>
    <property type="match status" value="1"/>
</dbReference>
<gene>
    <name evidence="2" type="primary">cheR1</name>
    <name evidence="2" type="ORF">GCM10010923_02140</name>
</gene>
<dbReference type="CDD" id="cd02440">
    <property type="entry name" value="AdoMet_MTases"/>
    <property type="match status" value="1"/>
</dbReference>
<comment type="caution">
    <text evidence="2">The sequence shown here is derived from an EMBL/GenBank/DDBJ whole genome shotgun (WGS) entry which is preliminary data.</text>
</comment>
<keyword evidence="2" id="KW-0489">Methyltransferase</keyword>
<keyword evidence="3" id="KW-1185">Reference proteome</keyword>
<dbReference type="Pfam" id="PF01739">
    <property type="entry name" value="CheR"/>
    <property type="match status" value="1"/>
</dbReference>
<evidence type="ECO:0000313" key="2">
    <source>
        <dbReference type="EMBL" id="GFZ97675.1"/>
    </source>
</evidence>
<keyword evidence="2" id="KW-0808">Transferase</keyword>
<dbReference type="InterPro" id="IPR029063">
    <property type="entry name" value="SAM-dependent_MTases_sf"/>
</dbReference>
<dbReference type="Gene3D" id="3.40.50.150">
    <property type="entry name" value="Vaccinia Virus protein VP39"/>
    <property type="match status" value="1"/>
</dbReference>
<dbReference type="EMBL" id="BMID01000001">
    <property type="protein sequence ID" value="GFZ97675.1"/>
    <property type="molecule type" value="Genomic_DNA"/>
</dbReference>
<dbReference type="SUPFAM" id="SSF53335">
    <property type="entry name" value="S-adenosyl-L-methionine-dependent methyltransferases"/>
    <property type="match status" value="1"/>
</dbReference>
<dbReference type="GO" id="GO:0008168">
    <property type="term" value="F:methyltransferase activity"/>
    <property type="evidence" value="ECO:0007669"/>
    <property type="project" value="UniProtKB-KW"/>
</dbReference>
<name>A0ABQ1F2W1_9SPHN</name>
<protein>
    <submittedName>
        <fullName evidence="2">Chemotaxis protein methyltransferase</fullName>
    </submittedName>
</protein>
<dbReference type="Proteomes" id="UP000603317">
    <property type="component" value="Unassembled WGS sequence"/>
</dbReference>
<dbReference type="InterPro" id="IPR050903">
    <property type="entry name" value="Bact_Chemotaxis_MeTrfase"/>
</dbReference>
<reference evidence="3" key="1">
    <citation type="journal article" date="2019" name="Int. J. Syst. Evol. Microbiol.">
        <title>The Global Catalogue of Microorganisms (GCM) 10K type strain sequencing project: providing services to taxonomists for standard genome sequencing and annotation.</title>
        <authorList>
            <consortium name="The Broad Institute Genomics Platform"/>
            <consortium name="The Broad Institute Genome Sequencing Center for Infectious Disease"/>
            <person name="Wu L."/>
            <person name="Ma J."/>
        </authorList>
    </citation>
    <scope>NUCLEOTIDE SEQUENCE [LARGE SCALE GENOMIC DNA]</scope>
    <source>
        <strain evidence="3">CGMCC 1.15297</strain>
    </source>
</reference>
<dbReference type="PANTHER" id="PTHR24422">
    <property type="entry name" value="CHEMOTAXIS PROTEIN METHYLTRANSFERASE"/>
    <property type="match status" value="1"/>
</dbReference>
<sequence length="287" mass="32720">MTNLSEQIIADLLLEYTGQELTDSRRWRIGSALSGLFRERGLDNVEQLVVLLSEQRDNVLAKETVDALLNNETYFFRDKPMFDQLENDVLPRIAKQNEKQKRISIWSAGCSTGQEALTLAMMFADQPMRWKGWTIDILATDVSNKAIKAARNARYTQFEIQRGLGVGQMLQHFEETSQGWQPDRAIRDMITFQQHNILEPMVRATRFDLVLCRNVLLYFCADTRRRAFDRLVEAMAPDGWLMLGAGETSVGHTDAFIPARKLPGLYRPFEAAEATEEQEGTNLAAAR</sequence>
<dbReference type="PANTHER" id="PTHR24422:SF21">
    <property type="entry name" value="CHEMOTAXIS PROTEIN METHYLTRANSFERASE 1"/>
    <property type="match status" value="1"/>
</dbReference>
<feature type="domain" description="CheR-type methyltransferase" evidence="1">
    <location>
        <begin position="1"/>
        <end position="270"/>
    </location>
</feature>
<dbReference type="RefSeq" id="WP_229658028.1">
    <property type="nucleotide sequence ID" value="NZ_BMID01000001.1"/>
</dbReference>
<evidence type="ECO:0000259" key="1">
    <source>
        <dbReference type="PROSITE" id="PS50123"/>
    </source>
</evidence>
<proteinExistence type="predicted"/>
<dbReference type="PROSITE" id="PS50123">
    <property type="entry name" value="CHER"/>
    <property type="match status" value="1"/>
</dbReference>
<accession>A0ABQ1F2W1</accession>
<dbReference type="PRINTS" id="PR00996">
    <property type="entry name" value="CHERMTFRASE"/>
</dbReference>
<organism evidence="2 3">
    <name type="scientific">Blastomonas marina</name>
    <dbReference type="NCBI Taxonomy" id="1867408"/>
    <lineage>
        <taxon>Bacteria</taxon>
        <taxon>Pseudomonadati</taxon>
        <taxon>Pseudomonadota</taxon>
        <taxon>Alphaproteobacteria</taxon>
        <taxon>Sphingomonadales</taxon>
        <taxon>Sphingomonadaceae</taxon>
        <taxon>Blastomonas</taxon>
    </lineage>
</organism>
<dbReference type="SUPFAM" id="SSF47757">
    <property type="entry name" value="Chemotaxis receptor methyltransferase CheR, N-terminal domain"/>
    <property type="match status" value="1"/>
</dbReference>